<dbReference type="Pfam" id="PF12796">
    <property type="entry name" value="Ank_2"/>
    <property type="match status" value="1"/>
</dbReference>
<evidence type="ECO:0000256" key="6">
    <source>
        <dbReference type="ARBA" id="ARBA00022737"/>
    </source>
</evidence>
<evidence type="ECO:0000256" key="11">
    <source>
        <dbReference type="ARBA" id="ARBA00023303"/>
    </source>
</evidence>
<keyword evidence="11" id="KW-0407">Ion channel</keyword>
<dbReference type="GO" id="GO:0005886">
    <property type="term" value="C:plasma membrane"/>
    <property type="evidence" value="ECO:0007669"/>
    <property type="project" value="UniProtKB-SubCell"/>
</dbReference>
<dbReference type="PROSITE" id="PS50088">
    <property type="entry name" value="ANK_REPEAT"/>
    <property type="match status" value="1"/>
</dbReference>
<evidence type="ECO:0000256" key="5">
    <source>
        <dbReference type="ARBA" id="ARBA00022692"/>
    </source>
</evidence>
<feature type="region of interest" description="Disordered" evidence="13">
    <location>
        <begin position="62"/>
        <end position="89"/>
    </location>
</feature>
<gene>
    <name evidence="16" type="ORF">PF005_g15142</name>
</gene>
<dbReference type="GO" id="GO:0005216">
    <property type="term" value="F:monoatomic ion channel activity"/>
    <property type="evidence" value="ECO:0007669"/>
    <property type="project" value="InterPro"/>
</dbReference>
<keyword evidence="9" id="KW-0406">Ion transport</keyword>
<dbReference type="InterPro" id="IPR005821">
    <property type="entry name" value="Ion_trans_dom"/>
</dbReference>
<comment type="subcellular location">
    <subcellularLocation>
        <location evidence="1">Cell membrane</location>
        <topology evidence="1">Multi-pass membrane protein</topology>
    </subcellularLocation>
</comment>
<dbReference type="InterPro" id="IPR036770">
    <property type="entry name" value="Ankyrin_rpt-contain_sf"/>
</dbReference>
<reference evidence="16 17" key="1">
    <citation type="submission" date="2018-08" db="EMBL/GenBank/DDBJ databases">
        <title>Genomic investigation of the strawberry pathogen Phytophthora fragariae indicates pathogenicity is determined by transcriptional variation in three key races.</title>
        <authorList>
            <person name="Adams T.M."/>
            <person name="Armitage A.D."/>
            <person name="Sobczyk M.K."/>
            <person name="Bates H.J."/>
            <person name="Dunwell J.M."/>
            <person name="Nellist C.F."/>
            <person name="Harrison R.J."/>
        </authorList>
    </citation>
    <scope>NUCLEOTIDE SEQUENCE [LARGE SCALE GENOMIC DNA]</scope>
    <source>
        <strain evidence="16 17">NOV-27</strain>
    </source>
</reference>
<evidence type="ECO:0000256" key="4">
    <source>
        <dbReference type="ARBA" id="ARBA00022568"/>
    </source>
</evidence>
<keyword evidence="7" id="KW-0106">Calcium</keyword>
<dbReference type="OrthoDB" id="197980at2759"/>
<evidence type="ECO:0000256" key="2">
    <source>
        <dbReference type="ARBA" id="ARBA00022448"/>
    </source>
</evidence>
<keyword evidence="8 14" id="KW-1133">Transmembrane helix</keyword>
<dbReference type="Gene3D" id="1.25.40.20">
    <property type="entry name" value="Ankyrin repeat-containing domain"/>
    <property type="match status" value="1"/>
</dbReference>
<dbReference type="SUPFAM" id="SSF48403">
    <property type="entry name" value="Ankyrin repeat"/>
    <property type="match status" value="1"/>
</dbReference>
<evidence type="ECO:0000256" key="8">
    <source>
        <dbReference type="ARBA" id="ARBA00022989"/>
    </source>
</evidence>
<keyword evidence="4" id="KW-0109">Calcium transport</keyword>
<organism evidence="16 17">
    <name type="scientific">Phytophthora fragariae</name>
    <dbReference type="NCBI Taxonomy" id="53985"/>
    <lineage>
        <taxon>Eukaryota</taxon>
        <taxon>Sar</taxon>
        <taxon>Stramenopiles</taxon>
        <taxon>Oomycota</taxon>
        <taxon>Peronosporomycetes</taxon>
        <taxon>Peronosporales</taxon>
        <taxon>Peronosporaceae</taxon>
        <taxon>Phytophthora</taxon>
    </lineage>
</organism>
<dbReference type="PANTHER" id="PTHR10582:SF2">
    <property type="entry name" value="INACTIVE"/>
    <property type="match status" value="1"/>
</dbReference>
<evidence type="ECO:0000259" key="15">
    <source>
        <dbReference type="Pfam" id="PF00520"/>
    </source>
</evidence>
<keyword evidence="5 14" id="KW-0812">Transmembrane</keyword>
<keyword evidence="17" id="KW-1185">Reference proteome</keyword>
<dbReference type="InterPro" id="IPR024862">
    <property type="entry name" value="TRPV"/>
</dbReference>
<keyword evidence="3" id="KW-1003">Cell membrane</keyword>
<evidence type="ECO:0000256" key="1">
    <source>
        <dbReference type="ARBA" id="ARBA00004651"/>
    </source>
</evidence>
<feature type="repeat" description="ANK" evidence="12">
    <location>
        <begin position="315"/>
        <end position="347"/>
    </location>
</feature>
<dbReference type="SMART" id="SM00248">
    <property type="entry name" value="ANK"/>
    <property type="match status" value="3"/>
</dbReference>
<feature type="transmembrane region" description="Helical" evidence="14">
    <location>
        <begin position="681"/>
        <end position="702"/>
    </location>
</feature>
<name>A0A6A3XP99_9STRA</name>
<keyword evidence="10 14" id="KW-0472">Membrane</keyword>
<keyword evidence="2" id="KW-0813">Transport</keyword>
<dbReference type="AlphaFoldDB" id="A0A6A3XP99"/>
<evidence type="ECO:0000313" key="17">
    <source>
        <dbReference type="Proteomes" id="UP000433483"/>
    </source>
</evidence>
<dbReference type="Pfam" id="PF00520">
    <property type="entry name" value="Ion_trans"/>
    <property type="match status" value="1"/>
</dbReference>
<feature type="compositionally biased region" description="Basic and acidic residues" evidence="13">
    <location>
        <begin position="77"/>
        <end position="88"/>
    </location>
</feature>
<accession>A0A6A3XP99</accession>
<dbReference type="EMBL" id="QXGB01000926">
    <property type="protein sequence ID" value="KAE9200970.1"/>
    <property type="molecule type" value="Genomic_DNA"/>
</dbReference>
<keyword evidence="12" id="KW-0040">ANK repeat</keyword>
<feature type="region of interest" description="Disordered" evidence="13">
    <location>
        <begin position="1"/>
        <end position="23"/>
    </location>
</feature>
<evidence type="ECO:0000256" key="3">
    <source>
        <dbReference type="ARBA" id="ARBA00022475"/>
    </source>
</evidence>
<dbReference type="InterPro" id="IPR002110">
    <property type="entry name" value="Ankyrin_rpt"/>
</dbReference>
<feature type="transmembrane region" description="Helical" evidence="14">
    <location>
        <begin position="733"/>
        <end position="757"/>
    </location>
</feature>
<sequence length="821" mass="95257">MEDTARRNAVHALPPGAPTPRDKVMDEYRAHIKESRDYKKKQHKQVILEDVRKRPPRLHLRQETIRARPHPNTHNDPQSRKKEIKESPTRMMQGGNYLKKFLAGQFRLGQDERPEGWAAAKINRAMRRYYKMHLLLEKRDKQHLALQSKLLFDECCRCRPLVPGPITTESGVLRLAEPNLPKILRILRNVANDGLDLLQPHGVAQYTVMHVAAQRGYTDLVKELIMHWNEHPMNSPYQKYSFMQLSHLLEMVLEMRSAKRLVSESDAEMRALVADIGVSFARFSDSLDKLLEDAITLQDLLQICGHPLVLSKDAAGNTPLHHAAEGGHLTLCKLLLANGANINAQNKSGETPLHFAIASQRHGVCIHFVENHADVRISRYVSFTTLTGTVLRGTFVESPDDERSDRLRKVLKKVWKFLRRVRSVLSVQHVFTVTENEAGHTERIVCEPKGILYEYVYDHAEFRGRHSPTLWMIVQTERKDLIFHPWFRQLLDHKWNSFTRQTFRSEFKVYAVYFVAVFIATYLRVGDTFVGMPLGGYRNNIFTEDVGYMEYIRDVARLVYSVINANYTLQEYQAYRECGSLRVYLRDGWNWFDLVQISCVWLLLVAEILELILPDFDQEDFRLIVYQESLYSFNIRRRYSFRITLMAIVGPQIFVKWIQFARGTRALGPFVRMIAKMFSDILVFVMVFCVFLGGFAFAFFILQLEGCKSYFSALTTTFNISLGSWDWDSIYEGGLLAILLFLSFVVIGTIMLLNLLIAMMGSTYDKVWEDRLLFFELERAKATLSIQMSLDDEVYDEKHWCPRLYVLEGDTPIEGIQFHRL</sequence>
<dbReference type="GO" id="GO:0098703">
    <property type="term" value="P:calcium ion import across plasma membrane"/>
    <property type="evidence" value="ECO:0007669"/>
    <property type="project" value="TreeGrafter"/>
</dbReference>
<evidence type="ECO:0000256" key="10">
    <source>
        <dbReference type="ARBA" id="ARBA00023136"/>
    </source>
</evidence>
<dbReference type="Proteomes" id="UP000433483">
    <property type="component" value="Unassembled WGS sequence"/>
</dbReference>
<evidence type="ECO:0000256" key="9">
    <source>
        <dbReference type="ARBA" id="ARBA00023065"/>
    </source>
</evidence>
<feature type="transmembrane region" description="Helical" evidence="14">
    <location>
        <begin position="639"/>
        <end position="661"/>
    </location>
</feature>
<evidence type="ECO:0000256" key="7">
    <source>
        <dbReference type="ARBA" id="ARBA00022837"/>
    </source>
</evidence>
<evidence type="ECO:0000313" key="16">
    <source>
        <dbReference type="EMBL" id="KAE9200970.1"/>
    </source>
</evidence>
<dbReference type="PROSITE" id="PS50297">
    <property type="entry name" value="ANK_REP_REGION"/>
    <property type="match status" value="1"/>
</dbReference>
<evidence type="ECO:0000256" key="12">
    <source>
        <dbReference type="PROSITE-ProRule" id="PRU00023"/>
    </source>
</evidence>
<comment type="caution">
    <text evidence="16">The sequence shown here is derived from an EMBL/GenBank/DDBJ whole genome shotgun (WGS) entry which is preliminary data.</text>
</comment>
<evidence type="ECO:0000256" key="14">
    <source>
        <dbReference type="SAM" id="Phobius"/>
    </source>
</evidence>
<dbReference type="Gene3D" id="1.10.287.70">
    <property type="match status" value="1"/>
</dbReference>
<proteinExistence type="predicted"/>
<keyword evidence="6" id="KW-0677">Repeat</keyword>
<dbReference type="PANTHER" id="PTHR10582">
    <property type="entry name" value="TRANSIENT RECEPTOR POTENTIAL ION CHANNEL PROTEIN"/>
    <property type="match status" value="1"/>
</dbReference>
<evidence type="ECO:0000256" key="13">
    <source>
        <dbReference type="SAM" id="MobiDB-lite"/>
    </source>
</evidence>
<feature type="domain" description="Ion transport" evidence="15">
    <location>
        <begin position="576"/>
        <end position="767"/>
    </location>
</feature>
<protein>
    <recommendedName>
        <fullName evidence="15">Ion transport domain-containing protein</fullName>
    </recommendedName>
</protein>